<dbReference type="AlphaFoldDB" id="A0A813DVU3"/>
<comment type="caution">
    <text evidence="3">The sequence shown here is derived from an EMBL/GenBank/DDBJ whole genome shotgun (WGS) entry which is preliminary data.</text>
</comment>
<name>A0A813DVU3_POLGL</name>
<feature type="compositionally biased region" description="Pro residues" evidence="2">
    <location>
        <begin position="919"/>
        <end position="935"/>
    </location>
</feature>
<feature type="region of interest" description="Disordered" evidence="2">
    <location>
        <begin position="120"/>
        <end position="172"/>
    </location>
</feature>
<feature type="region of interest" description="Disordered" evidence="2">
    <location>
        <begin position="649"/>
        <end position="986"/>
    </location>
</feature>
<feature type="compositionally biased region" description="Low complexity" evidence="2">
    <location>
        <begin position="855"/>
        <end position="879"/>
    </location>
</feature>
<dbReference type="Proteomes" id="UP000654075">
    <property type="component" value="Unassembled WGS sequence"/>
</dbReference>
<feature type="compositionally biased region" description="Acidic residues" evidence="2">
    <location>
        <begin position="439"/>
        <end position="462"/>
    </location>
</feature>
<accession>A0A813DVU3</accession>
<feature type="compositionally biased region" description="Pro residues" evidence="2">
    <location>
        <begin position="942"/>
        <end position="953"/>
    </location>
</feature>
<dbReference type="PANTHER" id="PTHR24216">
    <property type="entry name" value="PAXILLIN-RELATED"/>
    <property type="match status" value="1"/>
</dbReference>
<feature type="coiled-coil region" evidence="1">
    <location>
        <begin position="191"/>
        <end position="254"/>
    </location>
</feature>
<feature type="region of interest" description="Disordered" evidence="2">
    <location>
        <begin position="438"/>
        <end position="462"/>
    </location>
</feature>
<gene>
    <name evidence="3" type="ORF">PGLA1383_LOCUS10134</name>
</gene>
<organism evidence="3 4">
    <name type="scientific">Polarella glacialis</name>
    <name type="common">Dinoflagellate</name>
    <dbReference type="NCBI Taxonomy" id="89957"/>
    <lineage>
        <taxon>Eukaryota</taxon>
        <taxon>Sar</taxon>
        <taxon>Alveolata</taxon>
        <taxon>Dinophyceae</taxon>
        <taxon>Suessiales</taxon>
        <taxon>Suessiaceae</taxon>
        <taxon>Polarella</taxon>
    </lineage>
</organism>
<feature type="compositionally biased region" description="Low complexity" evidence="2">
    <location>
        <begin position="713"/>
        <end position="732"/>
    </location>
</feature>
<evidence type="ECO:0000313" key="4">
    <source>
        <dbReference type="Proteomes" id="UP000654075"/>
    </source>
</evidence>
<keyword evidence="1" id="KW-0175">Coiled coil</keyword>
<proteinExistence type="predicted"/>
<keyword evidence="4" id="KW-1185">Reference proteome</keyword>
<dbReference type="OrthoDB" id="1668162at2759"/>
<reference evidence="3" key="1">
    <citation type="submission" date="2021-02" db="EMBL/GenBank/DDBJ databases">
        <authorList>
            <person name="Dougan E. K."/>
            <person name="Rhodes N."/>
            <person name="Thang M."/>
            <person name="Chan C."/>
        </authorList>
    </citation>
    <scope>NUCLEOTIDE SEQUENCE</scope>
</reference>
<feature type="coiled-coil region" evidence="1">
    <location>
        <begin position="3"/>
        <end position="120"/>
    </location>
</feature>
<dbReference type="EMBL" id="CAJNNV010004954">
    <property type="protein sequence ID" value="CAE8591464.1"/>
    <property type="molecule type" value="Genomic_DNA"/>
</dbReference>
<feature type="compositionally biased region" description="Basic and acidic residues" evidence="2">
    <location>
        <begin position="148"/>
        <end position="160"/>
    </location>
</feature>
<evidence type="ECO:0000256" key="2">
    <source>
        <dbReference type="SAM" id="MobiDB-lite"/>
    </source>
</evidence>
<sequence length="1037" mass="108815">GRAFELKSANDALSEQLEAVQEEMQNMQSDHQQELEELKEALKLLQGDRDAHRRAVAEQIDSRVKSMRSSVEVEKEDLLAKLAGEQEQRRTQVRQIAAERDRLRLQCDAQELELKALREAVGEADDSPGEVGRAADAKEEAQGANPAKPEESLEARKAEEESAPCPSPRRPVDAEKALRARALRETSQFAFDEMMRRLVEVREEAESERKKLQADLEQRLQEKAAANVQLANERDVLQTQVEALESSQQSLANQRDELDRCPFLRNSAALTSLVLQLVRQVASPQRREKERGTEAAESELEGLQAMEALRAFLVWVVLTLLRLFTELMALMVLMVPTVLVLILCLDGGIVCLSSGNVADGANGADGFRRRWSIGAADDSEACDVPQSLGGALRRPGLGLGGLEKVTALDLQVAEEADDLGESVIESSTVDGDGLLEEHLQDDELDEESDDDDESEDAYGMDENGQEEWAAIIQANTLDAMFIGADAVVQNASSAAGDLQEQVQNIVSSLDLFPQMYSGMLMELGPYFAMDRCQRISSCIGELCGRSEDVCGSLQNLVRAKGLEWHLRGLRSAGQHEVLLRLLKNQMSKLRGDYEDVLDQYGDQCEQNGKLERQAEGQDSELAGVRLQLEDLQRELEAAQKQAAEELAKAKAAAPTATEVTSCGPPSAGAGEGAEEASQPAKGKGKGKGLPPAGKGGKGPPLPGTEVAADIDAVESASEPAAEDAAPAPAPVGKGKGKAKGPPHPNAAPAVAEAEEQQAVEPTPAPAIKGKGKAKGPPHPNAAPPADATAAAVEEQEVAAPAPAPAVKGKGKAKGPPHPNAAQAVVEAEEQKAIEPTLAPAGKGKGKAKGPPHPNAAPAAETAAAEGEQQEASPQPAAAKGKGKGPPPPPGKGGKGPPHPSEVAAAEGETPVQAATGEKGPPPPPGKGGKGPPPPAATGKGGPPAPAGKGPPPAAGKGAPAGKGKAGAKGSNLPELPTGPEPPKDLAPKKFHWTNIVGARFATSIFSQIVDDLNVLDAPTEEAEGVACFTEFTCPSAM</sequence>
<feature type="non-terminal residue" evidence="3">
    <location>
        <position position="1037"/>
    </location>
</feature>
<feature type="compositionally biased region" description="Low complexity" evidence="2">
    <location>
        <begin position="758"/>
        <end position="768"/>
    </location>
</feature>
<evidence type="ECO:0000313" key="3">
    <source>
        <dbReference type="EMBL" id="CAE8591464.1"/>
    </source>
</evidence>
<evidence type="ECO:0000256" key="1">
    <source>
        <dbReference type="SAM" id="Coils"/>
    </source>
</evidence>
<protein>
    <submittedName>
        <fullName evidence="3">Uncharacterized protein</fullName>
    </submittedName>
</protein>
<dbReference type="PANTHER" id="PTHR24216:SF65">
    <property type="entry name" value="PAXILLIN-LIKE PROTEIN 1"/>
    <property type="match status" value="1"/>
</dbReference>
<feature type="compositionally biased region" description="Low complexity" evidence="2">
    <location>
        <begin position="783"/>
        <end position="807"/>
    </location>
</feature>